<feature type="transmembrane region" description="Helical" evidence="9">
    <location>
        <begin position="70"/>
        <end position="88"/>
    </location>
</feature>
<keyword evidence="3" id="KW-1003">Cell membrane</keyword>
<feature type="transmembrane region" description="Helical" evidence="9">
    <location>
        <begin position="179"/>
        <end position="197"/>
    </location>
</feature>
<dbReference type="GO" id="GO:0005886">
    <property type="term" value="C:plasma membrane"/>
    <property type="evidence" value="ECO:0007669"/>
    <property type="project" value="UniProtKB-SubCell"/>
</dbReference>
<feature type="transmembrane region" description="Helical" evidence="9">
    <location>
        <begin position="265"/>
        <end position="284"/>
    </location>
</feature>
<feature type="domain" description="ABC transporter" evidence="10">
    <location>
        <begin position="363"/>
        <end position="599"/>
    </location>
</feature>
<gene>
    <name evidence="12" type="ORF">ABWT76_003512</name>
</gene>
<accession>A0AAU8J978</accession>
<dbReference type="SMART" id="SM00382">
    <property type="entry name" value="AAA"/>
    <property type="match status" value="1"/>
</dbReference>
<evidence type="ECO:0000256" key="7">
    <source>
        <dbReference type="ARBA" id="ARBA00022989"/>
    </source>
</evidence>
<feature type="transmembrane region" description="Helical" evidence="9">
    <location>
        <begin position="145"/>
        <end position="173"/>
    </location>
</feature>
<feature type="domain" description="ABC transmembrane type-1" evidence="11">
    <location>
        <begin position="58"/>
        <end position="320"/>
    </location>
</feature>
<feature type="transmembrane region" description="Helical" evidence="9">
    <location>
        <begin position="21"/>
        <end position="44"/>
    </location>
</feature>
<evidence type="ECO:0000256" key="3">
    <source>
        <dbReference type="ARBA" id="ARBA00022475"/>
    </source>
</evidence>
<dbReference type="SUPFAM" id="SSF90123">
    <property type="entry name" value="ABC transporter transmembrane region"/>
    <property type="match status" value="1"/>
</dbReference>
<dbReference type="PANTHER" id="PTHR24221:SF632">
    <property type="entry name" value="ATP-DEPENDENT LIPID A-CORE FLIPPASE"/>
    <property type="match status" value="1"/>
</dbReference>
<keyword evidence="8 9" id="KW-0472">Membrane</keyword>
<organism evidence="12">
    <name type="scientific">Planktothricoides raciborskii GIHE-MW2</name>
    <dbReference type="NCBI Taxonomy" id="2792601"/>
    <lineage>
        <taxon>Bacteria</taxon>
        <taxon>Bacillati</taxon>
        <taxon>Cyanobacteriota</taxon>
        <taxon>Cyanophyceae</taxon>
        <taxon>Oscillatoriophycideae</taxon>
        <taxon>Oscillatoriales</taxon>
        <taxon>Oscillatoriaceae</taxon>
        <taxon>Planktothricoides</taxon>
    </lineage>
</organism>
<dbReference type="RefSeq" id="WP_354634688.1">
    <property type="nucleotide sequence ID" value="NZ_CP159837.1"/>
</dbReference>
<dbReference type="PROSITE" id="PS50929">
    <property type="entry name" value="ABC_TM1F"/>
    <property type="match status" value="1"/>
</dbReference>
<keyword evidence="7 9" id="KW-1133">Transmembrane helix</keyword>
<evidence type="ECO:0000256" key="4">
    <source>
        <dbReference type="ARBA" id="ARBA00022692"/>
    </source>
</evidence>
<dbReference type="InterPro" id="IPR039421">
    <property type="entry name" value="Type_1_exporter"/>
</dbReference>
<evidence type="ECO:0000256" key="8">
    <source>
        <dbReference type="ARBA" id="ARBA00023136"/>
    </source>
</evidence>
<evidence type="ECO:0000256" key="9">
    <source>
        <dbReference type="SAM" id="Phobius"/>
    </source>
</evidence>
<reference evidence="12" key="1">
    <citation type="submission" date="2024-07" db="EMBL/GenBank/DDBJ databases">
        <authorList>
            <person name="Kim Y.J."/>
            <person name="Jeong J.Y."/>
        </authorList>
    </citation>
    <scope>NUCLEOTIDE SEQUENCE</scope>
    <source>
        <strain evidence="12">GIHE-MW2</strain>
    </source>
</reference>
<dbReference type="SUPFAM" id="SSF52540">
    <property type="entry name" value="P-loop containing nucleoside triphosphate hydrolases"/>
    <property type="match status" value="1"/>
</dbReference>
<dbReference type="GO" id="GO:0005524">
    <property type="term" value="F:ATP binding"/>
    <property type="evidence" value="ECO:0007669"/>
    <property type="project" value="UniProtKB-KW"/>
</dbReference>
<dbReference type="PANTHER" id="PTHR24221">
    <property type="entry name" value="ATP-BINDING CASSETTE SUB-FAMILY B"/>
    <property type="match status" value="1"/>
</dbReference>
<sequence length="605" mass="67726">MKFFQKLLYLFTTRERWQIAGLFILILIGGGFETLGVGLVLPLISLLGNPELIEQQGILRWIYQVVGEPAPRQFLMGCGLAFIGLYIIKNSYLTALHYLQCRFIYDKQIELSSRLFRAYLYSPYTFHLQRNTAELIRNLSIETTLFFVNVLAPGLLAFTELTILACIGLFLWLMEPVTFLMAGGVIGLATASFYRVVRIKLSQLGKSRQYHQGQGIQTINQGLGGIKEAKVLGREQFFLNVYHHHHVASSRTFQYFEVVRQLPRFFIETIAVVGLMLILVSVLAQGRDLSDVIPTLSLFAAAAFRLMPSINRILNSVTAMRFSSHTVHVLYQDLRELKPVLENRQLVDYSKLAEVQPVLETEIALQNVFYRYPGASDRALKGVSLTIPKGTSVGFVGSSGAGKTTIVDVILGLLPPTEGQVLVDGRDIYDDLSAWQRLIGYIPQSIYLCDDTLRNNIAFGIPANEINENWIESAVKSAQLTELVQSLPEGLDTLVGERGVRLSGGQRQRVGIARALYHNPEVLVMDEATAALDNQTEAGVMEAVEKLSGEKTLIMIAHRLSTVKNCDRLYFMSQGQIADSGTYDELCQRNREFQRMAQVVDALEN</sequence>
<name>A0AAU8J978_9CYAN</name>
<dbReference type="EMBL" id="CP159837">
    <property type="protein sequence ID" value="XCM34869.1"/>
    <property type="molecule type" value="Genomic_DNA"/>
</dbReference>
<dbReference type="GO" id="GO:0034040">
    <property type="term" value="F:ATPase-coupled lipid transmembrane transporter activity"/>
    <property type="evidence" value="ECO:0007669"/>
    <property type="project" value="TreeGrafter"/>
</dbReference>
<evidence type="ECO:0000259" key="10">
    <source>
        <dbReference type="PROSITE" id="PS50893"/>
    </source>
</evidence>
<dbReference type="Gene3D" id="1.20.1560.10">
    <property type="entry name" value="ABC transporter type 1, transmembrane domain"/>
    <property type="match status" value="1"/>
</dbReference>
<proteinExistence type="predicted"/>
<evidence type="ECO:0000256" key="5">
    <source>
        <dbReference type="ARBA" id="ARBA00022741"/>
    </source>
</evidence>
<comment type="subcellular location">
    <subcellularLocation>
        <location evidence="1">Cell membrane</location>
        <topology evidence="1">Multi-pass membrane protein</topology>
    </subcellularLocation>
</comment>
<dbReference type="PROSITE" id="PS50893">
    <property type="entry name" value="ABC_TRANSPORTER_2"/>
    <property type="match status" value="1"/>
</dbReference>
<dbReference type="InterPro" id="IPR003439">
    <property type="entry name" value="ABC_transporter-like_ATP-bd"/>
</dbReference>
<protein>
    <submittedName>
        <fullName evidence="12">ABC transporter ATP-binding protein</fullName>
    </submittedName>
</protein>
<dbReference type="InterPro" id="IPR011527">
    <property type="entry name" value="ABC1_TM_dom"/>
</dbReference>
<dbReference type="GO" id="GO:0016887">
    <property type="term" value="F:ATP hydrolysis activity"/>
    <property type="evidence" value="ECO:0007669"/>
    <property type="project" value="InterPro"/>
</dbReference>
<dbReference type="GO" id="GO:0140359">
    <property type="term" value="F:ABC-type transporter activity"/>
    <property type="evidence" value="ECO:0007669"/>
    <property type="project" value="InterPro"/>
</dbReference>
<dbReference type="InterPro" id="IPR017871">
    <property type="entry name" value="ABC_transporter-like_CS"/>
</dbReference>
<evidence type="ECO:0000256" key="2">
    <source>
        <dbReference type="ARBA" id="ARBA00022448"/>
    </source>
</evidence>
<keyword evidence="6 12" id="KW-0067">ATP-binding</keyword>
<keyword evidence="5" id="KW-0547">Nucleotide-binding</keyword>
<dbReference type="Gene3D" id="3.40.50.300">
    <property type="entry name" value="P-loop containing nucleotide triphosphate hydrolases"/>
    <property type="match status" value="1"/>
</dbReference>
<evidence type="ECO:0000313" key="12">
    <source>
        <dbReference type="EMBL" id="XCM34869.1"/>
    </source>
</evidence>
<keyword evidence="2" id="KW-0813">Transport</keyword>
<dbReference type="Pfam" id="PF00005">
    <property type="entry name" value="ABC_tran"/>
    <property type="match status" value="1"/>
</dbReference>
<dbReference type="InterPro" id="IPR003593">
    <property type="entry name" value="AAA+_ATPase"/>
</dbReference>
<dbReference type="InterPro" id="IPR027417">
    <property type="entry name" value="P-loop_NTPase"/>
</dbReference>
<evidence type="ECO:0000256" key="6">
    <source>
        <dbReference type="ARBA" id="ARBA00022840"/>
    </source>
</evidence>
<dbReference type="InterPro" id="IPR036640">
    <property type="entry name" value="ABC1_TM_sf"/>
</dbReference>
<dbReference type="AlphaFoldDB" id="A0AAU8J978"/>
<keyword evidence="4 9" id="KW-0812">Transmembrane</keyword>
<evidence type="ECO:0000256" key="1">
    <source>
        <dbReference type="ARBA" id="ARBA00004651"/>
    </source>
</evidence>
<evidence type="ECO:0000259" key="11">
    <source>
        <dbReference type="PROSITE" id="PS50929"/>
    </source>
</evidence>
<dbReference type="FunFam" id="3.40.50.300:FF:000221">
    <property type="entry name" value="Multidrug ABC transporter ATP-binding protein"/>
    <property type="match status" value="1"/>
</dbReference>
<dbReference type="PROSITE" id="PS00211">
    <property type="entry name" value="ABC_TRANSPORTER_1"/>
    <property type="match status" value="1"/>
</dbReference>